<proteinExistence type="predicted"/>
<feature type="transmembrane region" description="Helical" evidence="2">
    <location>
        <begin position="181"/>
        <end position="199"/>
    </location>
</feature>
<accession>A0A2G5PFB2</accession>
<keyword evidence="2" id="KW-0472">Membrane</keyword>
<dbReference type="AlphaFoldDB" id="A0A2G5PFB2"/>
<evidence type="ECO:0000256" key="2">
    <source>
        <dbReference type="SAM" id="Phobius"/>
    </source>
</evidence>
<dbReference type="Proteomes" id="UP000230551">
    <property type="component" value="Unassembled WGS sequence"/>
</dbReference>
<name>A0A2G5PFB2_9MYCO</name>
<evidence type="ECO:0000256" key="1">
    <source>
        <dbReference type="SAM" id="MobiDB-lite"/>
    </source>
</evidence>
<keyword evidence="2" id="KW-0812">Transmembrane</keyword>
<keyword evidence="2" id="KW-1133">Transmembrane helix</keyword>
<evidence type="ECO:0000313" key="4">
    <source>
        <dbReference type="Proteomes" id="UP000230551"/>
    </source>
</evidence>
<sequence>MRRAPAQAAEEPSERGSDGTGSETRIIRRAPTGAIPVVPAEVAAARSSLVEPSGNVAEGPSLARSSLVEPSGDVAEGPSLTRSSLVEPSGLTAQAAAVTAMLSGWPTSVVATNLIAGWWDGDQLFCVAIGFLTCVFAAATIVGVLFTLRRRSWGPYLLTAGAVIALLMFAGVFVAGARLEAVVYAVPALPLATVILALLPSTRRWAAG</sequence>
<reference evidence="3 4" key="1">
    <citation type="journal article" date="2017" name="Infect. Genet. Evol.">
        <title>The new phylogeny of the genus Mycobacterium: The old and the news.</title>
        <authorList>
            <person name="Tortoli E."/>
            <person name="Fedrizzi T."/>
            <person name="Meehan C.J."/>
            <person name="Trovato A."/>
            <person name="Grottola A."/>
            <person name="Giacobazzi E."/>
            <person name="Serpini G.F."/>
            <person name="Tagliazucchi S."/>
            <person name="Fabio A."/>
            <person name="Bettua C."/>
            <person name="Bertorelli R."/>
            <person name="Frascaro F."/>
            <person name="De Sanctis V."/>
            <person name="Pecorari M."/>
            <person name="Jousson O."/>
            <person name="Segata N."/>
            <person name="Cirillo D.M."/>
        </authorList>
    </citation>
    <scope>NUCLEOTIDE SEQUENCE [LARGE SCALE GENOMIC DNA]</scope>
    <source>
        <strain evidence="3 4">CIP1034565</strain>
    </source>
</reference>
<gene>
    <name evidence="3" type="ORF">CQY22_004510</name>
</gene>
<dbReference type="STRING" id="85968.GCA_900073015_02269"/>
<protein>
    <submittedName>
        <fullName evidence="3">Uncharacterized protein</fullName>
    </submittedName>
</protein>
<organism evidence="3 4">
    <name type="scientific">Mycolicibacterium brumae</name>
    <dbReference type="NCBI Taxonomy" id="85968"/>
    <lineage>
        <taxon>Bacteria</taxon>
        <taxon>Bacillati</taxon>
        <taxon>Actinomycetota</taxon>
        <taxon>Actinomycetes</taxon>
        <taxon>Mycobacteriales</taxon>
        <taxon>Mycobacteriaceae</taxon>
        <taxon>Mycolicibacterium</taxon>
    </lineage>
</organism>
<feature type="transmembrane region" description="Helical" evidence="2">
    <location>
        <begin position="95"/>
        <end position="119"/>
    </location>
</feature>
<keyword evidence="4" id="KW-1185">Reference proteome</keyword>
<feature type="transmembrane region" description="Helical" evidence="2">
    <location>
        <begin position="155"/>
        <end position="175"/>
    </location>
</feature>
<dbReference type="EMBL" id="PDCN02000003">
    <property type="protein sequence ID" value="PIB76986.1"/>
    <property type="molecule type" value="Genomic_DNA"/>
</dbReference>
<feature type="region of interest" description="Disordered" evidence="1">
    <location>
        <begin position="1"/>
        <end position="32"/>
    </location>
</feature>
<feature type="transmembrane region" description="Helical" evidence="2">
    <location>
        <begin position="125"/>
        <end position="148"/>
    </location>
</feature>
<evidence type="ECO:0000313" key="3">
    <source>
        <dbReference type="EMBL" id="PIB76986.1"/>
    </source>
</evidence>
<dbReference type="OrthoDB" id="4640675at2"/>
<comment type="caution">
    <text evidence="3">The sequence shown here is derived from an EMBL/GenBank/DDBJ whole genome shotgun (WGS) entry which is preliminary data.</text>
</comment>